<protein>
    <submittedName>
        <fullName evidence="1">Uncharacterized protein</fullName>
    </submittedName>
</protein>
<keyword evidence="2" id="KW-1185">Reference proteome</keyword>
<name>A0A8E7FNR0_9CAUD</name>
<proteinExistence type="predicted"/>
<evidence type="ECO:0000313" key="2">
    <source>
        <dbReference type="Proteomes" id="UP000678489"/>
    </source>
</evidence>
<reference evidence="1" key="1">
    <citation type="submission" date="2021-03" db="EMBL/GenBank/DDBJ databases">
        <title>Complete genome sequence of Hafnia phage Pocis76.</title>
        <authorList>
            <person name="Dislers A."/>
            <person name="Zrelovs N."/>
            <person name="Kazaks A."/>
        </authorList>
    </citation>
    <scope>NUCLEOTIDE SEQUENCE</scope>
</reference>
<organism evidence="1 2">
    <name type="scientific">Hafnia phage Pocis76</name>
    <dbReference type="NCBI Taxonomy" id="2831174"/>
    <lineage>
        <taxon>Viruses</taxon>
        <taxon>Duplodnaviria</taxon>
        <taxon>Heunggongvirae</taxon>
        <taxon>Uroviricota</taxon>
        <taxon>Caudoviricetes</taxon>
        <taxon>Drexlerviridae</taxon>
        <taxon>Tempevirinae</taxon>
        <taxon>Pocisvirus</taxon>
        <taxon>Pocisvirus pocis76</taxon>
    </lineage>
</organism>
<evidence type="ECO:0000313" key="1">
    <source>
        <dbReference type="EMBL" id="QVW27721.1"/>
    </source>
</evidence>
<dbReference type="Proteomes" id="UP000678489">
    <property type="component" value="Segment"/>
</dbReference>
<dbReference type="EMBL" id="MW689258">
    <property type="protein sequence ID" value="QVW27721.1"/>
    <property type="molecule type" value="Genomic_DNA"/>
</dbReference>
<accession>A0A8E7FNR0</accession>
<sequence>MTNSDKNESEYVLPSKWCEQMQERMLELGNQESAYHYFTLANQWKERGL</sequence>